<gene>
    <name evidence="1" type="ORF">A6769_37505</name>
</gene>
<evidence type="ECO:0000313" key="2">
    <source>
        <dbReference type="Proteomes" id="UP000252085"/>
    </source>
</evidence>
<protein>
    <submittedName>
        <fullName evidence="1">Uncharacterized protein</fullName>
    </submittedName>
</protein>
<dbReference type="EMBL" id="LXQE01000010">
    <property type="protein sequence ID" value="RCJ42446.1"/>
    <property type="molecule type" value="Genomic_DNA"/>
</dbReference>
<proteinExistence type="predicted"/>
<accession>A0A367S0Q1</accession>
<reference evidence="1 2" key="1">
    <citation type="submission" date="2016-04" db="EMBL/GenBank/DDBJ databases">
        <authorList>
            <person name="Evans L.H."/>
            <person name="Alamgir A."/>
            <person name="Owens N."/>
            <person name="Weber N.D."/>
            <person name="Virtaneva K."/>
            <person name="Barbian K."/>
            <person name="Babar A."/>
            <person name="Rosenke K."/>
        </authorList>
    </citation>
    <scope>NUCLEOTIDE SEQUENCE [LARGE SCALE GENOMIC DNA]</scope>
    <source>
        <strain evidence="1">NIES-2108</strain>
    </source>
</reference>
<name>A0A367S0Q1_NOSPU</name>
<dbReference type="Proteomes" id="UP000252085">
    <property type="component" value="Unassembled WGS sequence"/>
</dbReference>
<comment type="caution">
    <text evidence="1">The sequence shown here is derived from an EMBL/GenBank/DDBJ whole genome shotgun (WGS) entry which is preliminary data.</text>
</comment>
<evidence type="ECO:0000313" key="1">
    <source>
        <dbReference type="EMBL" id="RCJ42446.1"/>
    </source>
</evidence>
<organism evidence="1 2">
    <name type="scientific">Nostoc punctiforme NIES-2108</name>
    <dbReference type="NCBI Taxonomy" id="1356359"/>
    <lineage>
        <taxon>Bacteria</taxon>
        <taxon>Bacillati</taxon>
        <taxon>Cyanobacteriota</taxon>
        <taxon>Cyanophyceae</taxon>
        <taxon>Nostocales</taxon>
        <taxon>Nostocaceae</taxon>
        <taxon>Nostoc</taxon>
    </lineage>
</organism>
<dbReference type="AlphaFoldDB" id="A0A367S0Q1"/>
<sequence length="69" mass="8055">MIEHLMHTVNQNTEAFADLLFGFYLDGDAVTRQQIELEILDLASKHKNWHEHGQDLVQRLRELAQKKGL</sequence>